<accession>A0A7W7T1J8</accession>
<keyword evidence="2" id="KW-1185">Reference proteome</keyword>
<dbReference type="InterPro" id="IPR006311">
    <property type="entry name" value="TAT_signal"/>
</dbReference>
<evidence type="ECO:0000313" key="1">
    <source>
        <dbReference type="EMBL" id="MBB4964858.1"/>
    </source>
</evidence>
<dbReference type="Proteomes" id="UP000542674">
    <property type="component" value="Unassembled WGS sequence"/>
</dbReference>
<proteinExistence type="predicted"/>
<dbReference type="PROSITE" id="PS51318">
    <property type="entry name" value="TAT"/>
    <property type="match status" value="1"/>
</dbReference>
<sequence>MEHLSRRSTLLGGLALGIASVFAVTGTASAVGVQWGWRYCRDCKGLFYGGAGNGVCTADGNGHDPSLSGDYGLEYAYNPVPADYQSDWRLCVRCQGLAYDSPGGVCPSDGERHSTVGSYDYALYHGSGYPWRQGDWRHCIRCQGLHYAGVTPLGWCPAIGRHSTQGSLAHRLLS</sequence>
<name>A0A7W7T1J8_9PSEU</name>
<evidence type="ECO:0000313" key="2">
    <source>
        <dbReference type="Proteomes" id="UP000542674"/>
    </source>
</evidence>
<comment type="caution">
    <text evidence="1">The sequence shown here is derived from an EMBL/GenBank/DDBJ whole genome shotgun (WGS) entry which is preliminary data.</text>
</comment>
<organism evidence="1 2">
    <name type="scientific">Saccharothrix violaceirubra</name>
    <dbReference type="NCBI Taxonomy" id="413306"/>
    <lineage>
        <taxon>Bacteria</taxon>
        <taxon>Bacillati</taxon>
        <taxon>Actinomycetota</taxon>
        <taxon>Actinomycetes</taxon>
        <taxon>Pseudonocardiales</taxon>
        <taxon>Pseudonocardiaceae</taxon>
        <taxon>Saccharothrix</taxon>
    </lineage>
</organism>
<dbReference type="RefSeq" id="WP_184668119.1">
    <property type="nucleotide sequence ID" value="NZ_BAABAI010000015.1"/>
</dbReference>
<protein>
    <submittedName>
        <fullName evidence="1">Uncharacterized protein</fullName>
    </submittedName>
</protein>
<gene>
    <name evidence="1" type="ORF">F4559_002217</name>
</gene>
<dbReference type="EMBL" id="JACHJS010000001">
    <property type="protein sequence ID" value="MBB4964858.1"/>
    <property type="molecule type" value="Genomic_DNA"/>
</dbReference>
<reference evidence="1 2" key="1">
    <citation type="submission" date="2020-08" db="EMBL/GenBank/DDBJ databases">
        <title>Sequencing the genomes of 1000 actinobacteria strains.</title>
        <authorList>
            <person name="Klenk H.-P."/>
        </authorList>
    </citation>
    <scope>NUCLEOTIDE SEQUENCE [LARGE SCALE GENOMIC DNA]</scope>
    <source>
        <strain evidence="1 2">DSM 45084</strain>
    </source>
</reference>
<dbReference type="AlphaFoldDB" id="A0A7W7T1J8"/>